<dbReference type="GO" id="GO:0008017">
    <property type="term" value="F:microtubule binding"/>
    <property type="evidence" value="ECO:0007669"/>
    <property type="project" value="InterPro"/>
</dbReference>
<evidence type="ECO:0000256" key="3">
    <source>
        <dbReference type="ARBA" id="ARBA00022490"/>
    </source>
</evidence>
<evidence type="ECO:0000313" key="15">
    <source>
        <dbReference type="EMBL" id="KAF6433666.1"/>
    </source>
</evidence>
<dbReference type="PRINTS" id="PR00380">
    <property type="entry name" value="KINESINHEAVY"/>
</dbReference>
<evidence type="ECO:0000256" key="10">
    <source>
        <dbReference type="ARBA" id="ARBA00023273"/>
    </source>
</evidence>
<evidence type="ECO:0000256" key="1">
    <source>
        <dbReference type="ARBA" id="ARBA00004138"/>
    </source>
</evidence>
<dbReference type="Gene3D" id="3.40.850.10">
    <property type="entry name" value="Kinesin motor domain"/>
    <property type="match status" value="1"/>
</dbReference>
<evidence type="ECO:0000256" key="8">
    <source>
        <dbReference type="ARBA" id="ARBA00023175"/>
    </source>
</evidence>
<feature type="coiled-coil region" evidence="12">
    <location>
        <begin position="851"/>
        <end position="973"/>
    </location>
</feature>
<keyword evidence="16" id="KW-1185">Reference proteome</keyword>
<dbReference type="EMBL" id="JACASF010000014">
    <property type="protein sequence ID" value="KAF6433666.1"/>
    <property type="molecule type" value="Genomic_DNA"/>
</dbReference>
<dbReference type="InterPro" id="IPR027417">
    <property type="entry name" value="P-loop_NTPase"/>
</dbReference>
<name>A0A7J8EE91_MOLMO</name>
<evidence type="ECO:0000256" key="12">
    <source>
        <dbReference type="SAM" id="Coils"/>
    </source>
</evidence>
<keyword evidence="7" id="KW-0969">Cilium</keyword>
<organism evidence="15 16">
    <name type="scientific">Molossus molossus</name>
    <name type="common">Pallas' mastiff bat</name>
    <name type="synonym">Vespertilio molossus</name>
    <dbReference type="NCBI Taxonomy" id="27622"/>
    <lineage>
        <taxon>Eukaryota</taxon>
        <taxon>Metazoa</taxon>
        <taxon>Chordata</taxon>
        <taxon>Craniata</taxon>
        <taxon>Vertebrata</taxon>
        <taxon>Euteleostomi</taxon>
        <taxon>Mammalia</taxon>
        <taxon>Eutheria</taxon>
        <taxon>Laurasiatheria</taxon>
        <taxon>Chiroptera</taxon>
        <taxon>Yangochiroptera</taxon>
        <taxon>Molossidae</taxon>
        <taxon>Molossus</taxon>
    </lineage>
</organism>
<dbReference type="GO" id="GO:0007018">
    <property type="term" value="P:microtubule-based movement"/>
    <property type="evidence" value="ECO:0007669"/>
    <property type="project" value="InterPro"/>
</dbReference>
<accession>A0A7J8EE91</accession>
<feature type="region of interest" description="Disordered" evidence="13">
    <location>
        <begin position="644"/>
        <end position="664"/>
    </location>
</feature>
<feature type="coiled-coil region" evidence="12">
    <location>
        <begin position="1122"/>
        <end position="1156"/>
    </location>
</feature>
<gene>
    <name evidence="15" type="ORF">HJG59_007304</name>
</gene>
<feature type="coiled-coil region" evidence="12">
    <location>
        <begin position="711"/>
        <end position="819"/>
    </location>
</feature>
<comment type="caution">
    <text evidence="15">The sequence shown here is derived from an EMBL/GenBank/DDBJ whole genome shotgun (WGS) entry which is preliminary data.</text>
</comment>
<dbReference type="GO" id="GO:0003777">
    <property type="term" value="F:microtubule motor activity"/>
    <property type="evidence" value="ECO:0007669"/>
    <property type="project" value="InterPro"/>
</dbReference>
<keyword evidence="8 11" id="KW-0505">Motor protein</keyword>
<comment type="subcellular location">
    <subcellularLocation>
        <location evidence="1">Cell projection</location>
        <location evidence="1">Cilium</location>
    </subcellularLocation>
    <subcellularLocation>
        <location evidence="2">Cytoplasm</location>
        <location evidence="2">Cytoskeleton</location>
    </subcellularLocation>
</comment>
<dbReference type="PANTHER" id="PTHR47969:SF30">
    <property type="entry name" value="KINESIN FAMILY MEMBER 27"/>
    <property type="match status" value="1"/>
</dbReference>
<dbReference type="PROSITE" id="PS00411">
    <property type="entry name" value="KINESIN_MOTOR_1"/>
    <property type="match status" value="1"/>
</dbReference>
<dbReference type="InterPro" id="IPR001752">
    <property type="entry name" value="Kinesin_motor_dom"/>
</dbReference>
<evidence type="ECO:0000256" key="11">
    <source>
        <dbReference type="PROSITE-ProRule" id="PRU00283"/>
    </source>
</evidence>
<feature type="binding site" evidence="11">
    <location>
        <begin position="84"/>
        <end position="91"/>
    </location>
    <ligand>
        <name>ATP</name>
        <dbReference type="ChEBI" id="CHEBI:30616"/>
    </ligand>
</feature>
<proteinExistence type="inferred from homology"/>
<keyword evidence="9" id="KW-0206">Cytoskeleton</keyword>
<dbReference type="InterPro" id="IPR036961">
    <property type="entry name" value="Kinesin_motor_dom_sf"/>
</dbReference>
<dbReference type="PANTHER" id="PTHR47969">
    <property type="entry name" value="CHROMOSOME-ASSOCIATED KINESIN KIF4A-RELATED"/>
    <property type="match status" value="1"/>
</dbReference>
<sequence length="1334" mass="152538">MEEIPVKVAVRIRPLLCKEILHNHQVCVRVIPNTQQIIIGRDRVFTFDFVFGKNSTQDEVYNTCIKPLVLSLIEGYNVTVFAYGQTGSGKTYTIGGGHVASVVEGQKGIIPRAIQEIFQNISENPSTDFKIKVSYIEVYKEDLRDLLELETSMKDLHIREDEKGNTVIVGAKECQVESADEVMSLLEMGNAARHTGTTQMNEHSSRSHAIFTISICQVEKNTEAAEDGSWCSRRHIVSKFHFVDLAGSERVMKTGNTGERFKESIQINSGLLALGNVISALGDPRRKSSHIPYRDAKITRLLKDSLGGSAKTVMITCVSPSSLNFDESLNSLKYANRARNIRNKPILNFSPESDRMDEMEFEIKLLREALQSQQASSMSQTSQIHREETPDNRILFLEEQVAQLQGECLGYQNCIEEAFTLLVELKDAVRLNQKQQHKLQEWFNMTQEVRKSILTSFRGSRGIGNLEEGPQHITVIQLKRELKKCQCALAADEVVFNKKELEVKELKNQVQMMVQENKEHVLSLKEAQKVNRLQNEKIIEQQLLLDQMSEELTKLNLSMTSSAKETCGDGPDARIPEKRPYTVPFDTRLGHYICIPARSDARKVYTSPSVYSLDRVVAGFRTRSQMLLGHIEEQDEVLHCQFSDNSDEESEGQEKSEIGHQSHSWIQKPGSVCSLVELNDIHDQTQKSSLENEDLKVECLQESQELNLQKLRNSELILTEAKQKMRELTININMKEDLIKELMKTGNDAKSVSKQYSLKVRKLAHEAEQAKVELIETEKQLQELENKDLSDVALKVKLQREFRKKMDAAKLKVQELKLKTQPEEDLKLKAEDLDASKKERRKGSFGSIDQLQKLDEQKKWLDEEVEKVLNQRQELKELEEDLQKREAIVSKKEALLQEKSHLENKKLRTSQALNTDSLKISTRLNSLDQELSEKKVQLQSSTAEEKIKISEQVQALQKEKDQLQRRRNSVDEKLKNGSVLSPEEEHVLFQLEEGIEALEAAIEYKNESIRSRQNLLRASLQNLSHSEANVLEKLIGLNPTEIRAILFRYFNKVVNLREAERKLQLQNKEIKMKILEQDNMVRELESALEHLKLQCDRRLTLQQKEHEQKMQLLLNHFQEQDGEGIMETLKTYEDKIQQLEKDLYFYKKTSRDLKKKLKELLGEAIRRQLVPSEHHDAGDGILNSEEARMVSEELKWASRTESMKLSGRERELDSLASSSRTQPNPPKLWEDSPELPPIYSSLAPTSGHLLSDEDKTEIDEKQFTKLHNQPSPQIQPMGNVGQLHGVMPVKLCRKELRQISALELSLRRSSLGVGVGSMTADSIEVARKPSDLKT</sequence>
<keyword evidence="4 11" id="KW-0547">Nucleotide-binding</keyword>
<evidence type="ECO:0000256" key="2">
    <source>
        <dbReference type="ARBA" id="ARBA00004245"/>
    </source>
</evidence>
<dbReference type="SMART" id="SM00129">
    <property type="entry name" value="KISc"/>
    <property type="match status" value="1"/>
</dbReference>
<protein>
    <submittedName>
        <fullName evidence="15">Kinesin family member 27</fullName>
    </submittedName>
</protein>
<keyword evidence="10" id="KW-0966">Cell projection</keyword>
<evidence type="ECO:0000313" key="16">
    <source>
        <dbReference type="Proteomes" id="UP000550707"/>
    </source>
</evidence>
<feature type="coiled-coil region" evidence="12">
    <location>
        <begin position="1053"/>
        <end position="1094"/>
    </location>
</feature>
<feature type="region of interest" description="Disordered" evidence="13">
    <location>
        <begin position="1198"/>
        <end position="1249"/>
    </location>
</feature>
<keyword evidence="6 12" id="KW-0175">Coiled coil</keyword>
<dbReference type="Pfam" id="PF00225">
    <property type="entry name" value="Kinesin"/>
    <property type="match status" value="1"/>
</dbReference>
<dbReference type="Pfam" id="PF25764">
    <property type="entry name" value="KIF21A_4th"/>
    <property type="match status" value="1"/>
</dbReference>
<dbReference type="InterPro" id="IPR019821">
    <property type="entry name" value="Kinesin_motor_CS"/>
</dbReference>
<keyword evidence="3" id="KW-0963">Cytoplasm</keyword>
<evidence type="ECO:0000256" key="6">
    <source>
        <dbReference type="ARBA" id="ARBA00023054"/>
    </source>
</evidence>
<dbReference type="CDD" id="cd01372">
    <property type="entry name" value="KISc_KIF4"/>
    <property type="match status" value="1"/>
</dbReference>
<evidence type="ECO:0000256" key="5">
    <source>
        <dbReference type="ARBA" id="ARBA00022840"/>
    </source>
</evidence>
<dbReference type="GO" id="GO:0005875">
    <property type="term" value="C:microtubule associated complex"/>
    <property type="evidence" value="ECO:0007669"/>
    <property type="project" value="TreeGrafter"/>
</dbReference>
<dbReference type="FunFam" id="3.40.850.10:FF:000025">
    <property type="entry name" value="kinesin-like protein KIF27 isoform X1"/>
    <property type="match status" value="1"/>
</dbReference>
<dbReference type="GO" id="GO:0005929">
    <property type="term" value="C:cilium"/>
    <property type="evidence" value="ECO:0007669"/>
    <property type="project" value="UniProtKB-SubCell"/>
</dbReference>
<dbReference type="SUPFAM" id="SSF52540">
    <property type="entry name" value="P-loop containing nucleoside triphosphate hydrolases"/>
    <property type="match status" value="1"/>
</dbReference>
<feature type="compositionally biased region" description="Basic and acidic residues" evidence="13">
    <location>
        <begin position="1198"/>
        <end position="1213"/>
    </location>
</feature>
<keyword evidence="5 11" id="KW-0067">ATP-binding</keyword>
<dbReference type="GO" id="GO:0005524">
    <property type="term" value="F:ATP binding"/>
    <property type="evidence" value="ECO:0007669"/>
    <property type="project" value="UniProtKB-UniRule"/>
</dbReference>
<comment type="similarity">
    <text evidence="11">Belongs to the TRAFAC class myosin-kinesin ATPase superfamily. Kinesin family.</text>
</comment>
<dbReference type="Proteomes" id="UP000550707">
    <property type="component" value="Unassembled WGS sequence"/>
</dbReference>
<dbReference type="GO" id="GO:0051231">
    <property type="term" value="P:spindle elongation"/>
    <property type="evidence" value="ECO:0007669"/>
    <property type="project" value="TreeGrafter"/>
</dbReference>
<evidence type="ECO:0000256" key="9">
    <source>
        <dbReference type="ARBA" id="ARBA00023212"/>
    </source>
</evidence>
<evidence type="ECO:0000256" key="4">
    <source>
        <dbReference type="ARBA" id="ARBA00022741"/>
    </source>
</evidence>
<feature type="domain" description="Kinesin motor" evidence="14">
    <location>
        <begin position="5"/>
        <end position="341"/>
    </location>
</feature>
<evidence type="ECO:0000256" key="7">
    <source>
        <dbReference type="ARBA" id="ARBA00023069"/>
    </source>
</evidence>
<dbReference type="InterPro" id="IPR027640">
    <property type="entry name" value="Kinesin-like_fam"/>
</dbReference>
<dbReference type="PROSITE" id="PS50067">
    <property type="entry name" value="KINESIN_MOTOR_2"/>
    <property type="match status" value="1"/>
</dbReference>
<evidence type="ECO:0000256" key="13">
    <source>
        <dbReference type="SAM" id="MobiDB-lite"/>
    </source>
</evidence>
<reference evidence="15 16" key="1">
    <citation type="journal article" date="2020" name="Nature">
        <title>Six reference-quality genomes reveal evolution of bat adaptations.</title>
        <authorList>
            <person name="Jebb D."/>
            <person name="Huang Z."/>
            <person name="Pippel M."/>
            <person name="Hughes G.M."/>
            <person name="Lavrichenko K."/>
            <person name="Devanna P."/>
            <person name="Winkler S."/>
            <person name="Jermiin L.S."/>
            <person name="Skirmuntt E.C."/>
            <person name="Katzourakis A."/>
            <person name="Burkitt-Gray L."/>
            <person name="Ray D.A."/>
            <person name="Sullivan K.A.M."/>
            <person name="Roscito J.G."/>
            <person name="Kirilenko B.M."/>
            <person name="Davalos L.M."/>
            <person name="Corthals A.P."/>
            <person name="Power M.L."/>
            <person name="Jones G."/>
            <person name="Ransome R.D."/>
            <person name="Dechmann D.K.N."/>
            <person name="Locatelli A.G."/>
            <person name="Puechmaille S.J."/>
            <person name="Fedrigo O."/>
            <person name="Jarvis E.D."/>
            <person name="Hiller M."/>
            <person name="Vernes S.C."/>
            <person name="Myers E.W."/>
            <person name="Teeling E.C."/>
        </authorList>
    </citation>
    <scope>NUCLEOTIDE SEQUENCE [LARGE SCALE GENOMIC DNA]</scope>
    <source>
        <strain evidence="15">MMolMol1</strain>
        <tissue evidence="15">Muscle</tissue>
    </source>
</reference>
<dbReference type="GO" id="GO:0007052">
    <property type="term" value="P:mitotic spindle organization"/>
    <property type="evidence" value="ECO:0007669"/>
    <property type="project" value="TreeGrafter"/>
</dbReference>
<evidence type="ECO:0000259" key="14">
    <source>
        <dbReference type="PROSITE" id="PS50067"/>
    </source>
</evidence>